<keyword evidence="1" id="KW-0808">Transferase</keyword>
<keyword evidence="2" id="KW-1185">Reference proteome</keyword>
<reference evidence="1" key="2">
    <citation type="submission" date="2022-01" db="EMBL/GenBank/DDBJ databases">
        <authorList>
            <person name="Yamashiro T."/>
            <person name="Shiraishi A."/>
            <person name="Satake H."/>
            <person name="Nakayama K."/>
        </authorList>
    </citation>
    <scope>NUCLEOTIDE SEQUENCE</scope>
</reference>
<protein>
    <submittedName>
        <fullName evidence="1">Reverse transcriptase domain-containing protein</fullName>
    </submittedName>
</protein>
<dbReference type="CDD" id="cd00303">
    <property type="entry name" value="retropepsin_like"/>
    <property type="match status" value="1"/>
</dbReference>
<dbReference type="EMBL" id="BQNB010016527">
    <property type="protein sequence ID" value="GJT52779.1"/>
    <property type="molecule type" value="Genomic_DNA"/>
</dbReference>
<organism evidence="1 2">
    <name type="scientific">Tanacetum coccineum</name>
    <dbReference type="NCBI Taxonomy" id="301880"/>
    <lineage>
        <taxon>Eukaryota</taxon>
        <taxon>Viridiplantae</taxon>
        <taxon>Streptophyta</taxon>
        <taxon>Embryophyta</taxon>
        <taxon>Tracheophyta</taxon>
        <taxon>Spermatophyta</taxon>
        <taxon>Magnoliopsida</taxon>
        <taxon>eudicotyledons</taxon>
        <taxon>Gunneridae</taxon>
        <taxon>Pentapetalae</taxon>
        <taxon>asterids</taxon>
        <taxon>campanulids</taxon>
        <taxon>Asterales</taxon>
        <taxon>Asteraceae</taxon>
        <taxon>Asteroideae</taxon>
        <taxon>Anthemideae</taxon>
        <taxon>Anthemidinae</taxon>
        <taxon>Tanacetum</taxon>
    </lineage>
</organism>
<gene>
    <name evidence="1" type="ORF">Tco_0978936</name>
</gene>
<dbReference type="Proteomes" id="UP001151760">
    <property type="component" value="Unassembled WGS sequence"/>
</dbReference>
<sequence length="126" mass="14567">MNTEVYRKSLHMNMECKWRRSMDPKVVTGTFSLNDHFVTVLFDSGADFSFVSTKFAPLLNVKHSIVNHGYVKEVADGKKVEVDKIIHDCKLELRIFPVYHKLDTIVDMESFDGLLEWIRLCPDKGC</sequence>
<dbReference type="Pfam" id="PF08284">
    <property type="entry name" value="RVP_2"/>
    <property type="match status" value="1"/>
</dbReference>
<comment type="caution">
    <text evidence="1">The sequence shown here is derived from an EMBL/GenBank/DDBJ whole genome shotgun (WGS) entry which is preliminary data.</text>
</comment>
<keyword evidence="1" id="KW-0548">Nucleotidyltransferase</keyword>
<keyword evidence="1" id="KW-0695">RNA-directed DNA polymerase</keyword>
<accession>A0ABQ5EPN5</accession>
<dbReference type="SUPFAM" id="SSF50630">
    <property type="entry name" value="Acid proteases"/>
    <property type="match status" value="1"/>
</dbReference>
<dbReference type="InterPro" id="IPR021109">
    <property type="entry name" value="Peptidase_aspartic_dom_sf"/>
</dbReference>
<evidence type="ECO:0000313" key="2">
    <source>
        <dbReference type="Proteomes" id="UP001151760"/>
    </source>
</evidence>
<dbReference type="InterPro" id="IPR001969">
    <property type="entry name" value="Aspartic_peptidase_AS"/>
</dbReference>
<dbReference type="Gene3D" id="2.40.70.10">
    <property type="entry name" value="Acid Proteases"/>
    <property type="match status" value="1"/>
</dbReference>
<reference evidence="1" key="1">
    <citation type="journal article" date="2022" name="Int. J. Mol. Sci.">
        <title>Draft Genome of Tanacetum Coccineum: Genomic Comparison of Closely Related Tanacetum-Family Plants.</title>
        <authorList>
            <person name="Yamashiro T."/>
            <person name="Shiraishi A."/>
            <person name="Nakayama K."/>
            <person name="Satake H."/>
        </authorList>
    </citation>
    <scope>NUCLEOTIDE SEQUENCE</scope>
</reference>
<evidence type="ECO:0000313" key="1">
    <source>
        <dbReference type="EMBL" id="GJT52779.1"/>
    </source>
</evidence>
<dbReference type="GO" id="GO:0003964">
    <property type="term" value="F:RNA-directed DNA polymerase activity"/>
    <property type="evidence" value="ECO:0007669"/>
    <property type="project" value="UniProtKB-KW"/>
</dbReference>
<proteinExistence type="predicted"/>
<dbReference type="PROSITE" id="PS00141">
    <property type="entry name" value="ASP_PROTEASE"/>
    <property type="match status" value="1"/>
</dbReference>
<name>A0ABQ5EPN5_9ASTR</name>